<dbReference type="GO" id="GO:0003887">
    <property type="term" value="F:DNA-directed DNA polymerase activity"/>
    <property type="evidence" value="ECO:0007669"/>
    <property type="project" value="UniProtKB-EC"/>
</dbReference>
<protein>
    <submittedName>
        <fullName evidence="1">DNA poymerase III subunit delta</fullName>
        <ecNumber evidence="1">2.7.7.7</ecNumber>
    </submittedName>
</protein>
<reference evidence="1" key="1">
    <citation type="submission" date="2016-10" db="EMBL/GenBank/DDBJ databases">
        <authorList>
            <person name="de Groot N.N."/>
        </authorList>
    </citation>
    <scope>NUCLEOTIDE SEQUENCE</scope>
</reference>
<proteinExistence type="predicted"/>
<dbReference type="NCBIfam" id="NF006296">
    <property type="entry name" value="PRK08485.1"/>
    <property type="match status" value="1"/>
</dbReference>
<accession>A0A1W1B8J1</accession>
<sequence length="229" mass="25958">MKLSSQVIITQNIGETLIELERARVDENIVEIVTPQVSKEISDIRVEDVASLIHRSVTERESFRLVDAKLAIEKAYMASDVESIIILASNRFSTEVQNKLLKVIEEPPPHVSFILVTSSKAAILPTIRSRLPITTLKNRRELEGFELNVRELDLASVYDYIQKQKRTSGSDMKSIVERISIEAIGSQKFELDEATLQLFHDSYRALDLGSPPQFVLTTLLLKLLAKKRR</sequence>
<dbReference type="Pfam" id="PF13177">
    <property type="entry name" value="DNA_pol3_delta2"/>
    <property type="match status" value="1"/>
</dbReference>
<gene>
    <name evidence="1" type="ORF">MNB_SV-6-1610</name>
</gene>
<dbReference type="AlphaFoldDB" id="A0A1W1B8J1"/>
<keyword evidence="1" id="KW-0808">Transferase</keyword>
<organism evidence="1">
    <name type="scientific">hydrothermal vent metagenome</name>
    <dbReference type="NCBI Taxonomy" id="652676"/>
    <lineage>
        <taxon>unclassified sequences</taxon>
        <taxon>metagenomes</taxon>
        <taxon>ecological metagenomes</taxon>
    </lineage>
</organism>
<keyword evidence="1" id="KW-0548">Nucleotidyltransferase</keyword>
<evidence type="ECO:0000313" key="1">
    <source>
        <dbReference type="EMBL" id="SFV49843.1"/>
    </source>
</evidence>
<name>A0A1W1B8J1_9ZZZZ</name>
<dbReference type="EMBL" id="FPHC01000003">
    <property type="protein sequence ID" value="SFV49843.1"/>
    <property type="molecule type" value="Genomic_DNA"/>
</dbReference>
<dbReference type="EC" id="2.7.7.7" evidence="1"/>
<dbReference type="Gene3D" id="3.40.50.300">
    <property type="entry name" value="P-loop containing nucleotide triphosphate hydrolases"/>
    <property type="match status" value="1"/>
</dbReference>
<dbReference type="InterPro" id="IPR027417">
    <property type="entry name" value="P-loop_NTPase"/>
</dbReference>
<dbReference type="SUPFAM" id="SSF52540">
    <property type="entry name" value="P-loop containing nucleoside triphosphate hydrolases"/>
    <property type="match status" value="1"/>
</dbReference>